<dbReference type="Proteomes" id="UP000075398">
    <property type="component" value="Unassembled WGS sequence"/>
</dbReference>
<name>A0A150J5W8_9EURY</name>
<proteinExistence type="predicted"/>
<gene>
    <name evidence="1" type="ORF">AMQ22_00689</name>
</gene>
<comment type="caution">
    <text evidence="1">The sequence shown here is derived from an EMBL/GenBank/DDBJ whole genome shotgun (WGS) entry which is preliminary data.</text>
</comment>
<evidence type="ECO:0000313" key="2">
    <source>
        <dbReference type="Proteomes" id="UP000075398"/>
    </source>
</evidence>
<sequence>MLEWETVIKDLSDDQIEKAIKKCKYTCDFITIQAFRKAALDIVPADRAWSLINKDRLATEAYNNVDGWFKKTATEKDVKREFMANYNNLVEKLLMGDDYD</sequence>
<dbReference type="EMBL" id="LNGC01000019">
    <property type="protein sequence ID" value="KYC52639.1"/>
    <property type="molecule type" value="Genomic_DNA"/>
</dbReference>
<accession>A0A150J5W8</accession>
<protein>
    <submittedName>
        <fullName evidence="1">Uncharacterized protein</fullName>
    </submittedName>
</protein>
<dbReference type="AlphaFoldDB" id="A0A150J5W8"/>
<organism evidence="1 2">
    <name type="scientific">Candidatus Methanofastidiosum methylothiophilum</name>
    <dbReference type="NCBI Taxonomy" id="1705564"/>
    <lineage>
        <taxon>Archaea</taxon>
        <taxon>Methanobacteriati</taxon>
        <taxon>Methanobacteriota</taxon>
        <taxon>Stenosarchaea group</taxon>
        <taxon>Candidatus Methanofastidiosia</taxon>
        <taxon>Candidatus Methanofastidiosales</taxon>
        <taxon>Candidatus Methanofastidiosaceae</taxon>
        <taxon>Candidatus Methanofastidiosum</taxon>
    </lineage>
</organism>
<evidence type="ECO:0000313" key="1">
    <source>
        <dbReference type="EMBL" id="KYC52639.1"/>
    </source>
</evidence>
<reference evidence="1 2" key="1">
    <citation type="journal article" date="2016" name="ISME J.">
        <title>Chasing the elusive Euryarchaeota class WSA2: genomes reveal a uniquely fastidious methyl-reducing methanogen.</title>
        <authorList>
            <person name="Nobu M.K."/>
            <person name="Narihiro T."/>
            <person name="Kuroda K."/>
            <person name="Mei R."/>
            <person name="Liu W.T."/>
        </authorList>
    </citation>
    <scope>NUCLEOTIDE SEQUENCE [LARGE SCALE GENOMIC DNA]</scope>
    <source>
        <strain evidence="1">U1lsi0528_Bin055</strain>
    </source>
</reference>